<feature type="active site" description="Proton acceptor" evidence="5">
    <location>
        <position position="358"/>
    </location>
</feature>
<dbReference type="NCBIfam" id="TIGR02143">
    <property type="entry name" value="trmA_only"/>
    <property type="match status" value="1"/>
</dbReference>
<dbReference type="InterPro" id="IPR030391">
    <property type="entry name" value="MeTrfase_TrmA_CS"/>
</dbReference>
<dbReference type="GO" id="GO:0030697">
    <property type="term" value="F:tRNA (uracil(54)-C5)-methyltransferase activity, S-adenosyl methionine-dependent"/>
    <property type="evidence" value="ECO:0007669"/>
    <property type="project" value="UniProtKB-EC"/>
</dbReference>
<comment type="catalytic activity">
    <reaction evidence="5">
        <text>uridine(341) in tmRNA + S-adenosyl-L-methionine = 5-methyluridine(341) in tmRNA + S-adenosyl-L-homocysteine + H(+)</text>
        <dbReference type="Rhea" id="RHEA:43612"/>
        <dbReference type="Rhea" id="RHEA-COMP:10630"/>
        <dbReference type="Rhea" id="RHEA-COMP:10631"/>
        <dbReference type="ChEBI" id="CHEBI:15378"/>
        <dbReference type="ChEBI" id="CHEBI:57856"/>
        <dbReference type="ChEBI" id="CHEBI:59789"/>
        <dbReference type="ChEBI" id="CHEBI:65315"/>
        <dbReference type="ChEBI" id="CHEBI:74447"/>
    </reaction>
</comment>
<organism evidence="8 9">
    <name type="scientific">Uliginosibacterium silvisoli</name>
    <dbReference type="NCBI Taxonomy" id="3114758"/>
    <lineage>
        <taxon>Bacteria</taxon>
        <taxon>Pseudomonadati</taxon>
        <taxon>Pseudomonadota</taxon>
        <taxon>Betaproteobacteria</taxon>
        <taxon>Rhodocyclales</taxon>
        <taxon>Zoogloeaceae</taxon>
        <taxon>Uliginosibacterium</taxon>
    </lineage>
</organism>
<dbReference type="PANTHER" id="PTHR47790">
    <property type="entry name" value="TRNA/TMRNA (URACIL-C(5))-METHYLTRANSFERASE"/>
    <property type="match status" value="1"/>
</dbReference>
<accession>A0ABU6K0D0</accession>
<dbReference type="CDD" id="cd02440">
    <property type="entry name" value="AdoMet_MTases"/>
    <property type="match status" value="1"/>
</dbReference>
<comment type="function">
    <text evidence="5">Dual-specificity methyltransferase that catalyzes the formation of 5-methyluridine at position 54 (m5U54) in all tRNAs, and that of position 341 (m5U341) in tmRNA (transfer-mRNA).</text>
</comment>
<dbReference type="PANTHER" id="PTHR47790:SF2">
    <property type="entry name" value="TRNA_TMRNA (URACIL-C(5))-METHYLTRANSFERASE"/>
    <property type="match status" value="1"/>
</dbReference>
<reference evidence="8 9" key="1">
    <citation type="submission" date="2024-01" db="EMBL/GenBank/DDBJ databases">
        <title>Uliginosibacterium soil sp. nov.</title>
        <authorList>
            <person name="Lv Y."/>
        </authorList>
    </citation>
    <scope>NUCLEOTIDE SEQUENCE [LARGE SCALE GENOMIC DNA]</scope>
    <source>
        <strain evidence="8 9">H3</strain>
    </source>
</reference>
<evidence type="ECO:0000256" key="7">
    <source>
        <dbReference type="PROSITE-ProRule" id="PRU10015"/>
    </source>
</evidence>
<comment type="similarity">
    <text evidence="5">Belongs to the class I-like SAM-binding methyltransferase superfamily. RNA M5U methyltransferase family. TrmA subfamily.</text>
</comment>
<dbReference type="PROSITE" id="PS01231">
    <property type="entry name" value="TRMA_2"/>
    <property type="match status" value="1"/>
</dbReference>
<feature type="binding site" evidence="5 6">
    <location>
        <position position="218"/>
    </location>
    <ligand>
        <name>S-adenosyl-L-methionine</name>
        <dbReference type="ChEBI" id="CHEBI:59789"/>
    </ligand>
</feature>
<keyword evidence="3 5" id="KW-0949">S-adenosyl-L-methionine</keyword>
<dbReference type="EC" id="2.1.1.35" evidence="5"/>
<keyword evidence="4 5" id="KW-0819">tRNA processing</keyword>
<comment type="catalytic activity">
    <reaction evidence="5">
        <text>uridine(54) in tRNA + S-adenosyl-L-methionine = 5-methyluridine(54) in tRNA + S-adenosyl-L-homocysteine + H(+)</text>
        <dbReference type="Rhea" id="RHEA:42712"/>
        <dbReference type="Rhea" id="RHEA-COMP:10167"/>
        <dbReference type="Rhea" id="RHEA-COMP:10193"/>
        <dbReference type="ChEBI" id="CHEBI:15378"/>
        <dbReference type="ChEBI" id="CHEBI:57856"/>
        <dbReference type="ChEBI" id="CHEBI:59789"/>
        <dbReference type="ChEBI" id="CHEBI:65315"/>
        <dbReference type="ChEBI" id="CHEBI:74447"/>
        <dbReference type="EC" id="2.1.1.35"/>
    </reaction>
</comment>
<feature type="active site" evidence="7">
    <location>
        <position position="324"/>
    </location>
</feature>
<dbReference type="InterPro" id="IPR010280">
    <property type="entry name" value="U5_MeTrfase_fam"/>
</dbReference>
<dbReference type="Gene3D" id="2.40.50.1070">
    <property type="match status" value="1"/>
</dbReference>
<dbReference type="HAMAP" id="MF_01011">
    <property type="entry name" value="RNA_methyltr_TrmA"/>
    <property type="match status" value="1"/>
</dbReference>
<dbReference type="InterPro" id="IPR030390">
    <property type="entry name" value="MeTrfase_TrmA_AS"/>
</dbReference>
<dbReference type="PROSITE" id="PS01230">
    <property type="entry name" value="TRMA_1"/>
    <property type="match status" value="1"/>
</dbReference>
<dbReference type="GO" id="GO:0032259">
    <property type="term" value="P:methylation"/>
    <property type="evidence" value="ECO:0007669"/>
    <property type="project" value="UniProtKB-KW"/>
</dbReference>
<evidence type="ECO:0000256" key="2">
    <source>
        <dbReference type="ARBA" id="ARBA00022679"/>
    </source>
</evidence>
<sequence>MALPSINPADYESQLAAKLAQFKGSFAPFGLPEPDVFRSAPLHFRQRTEFRIWHEGDELHYAMFDPDEPKRPVLMETFPVAAESICALMPRLKAALKRQPELRRKIFQVNFLSTLSGDMLVTLIYHRKLEAEWEVAARALATELGVAIIGRSLKQKIVLERDWVIEELEVDGRRLRYQQFEGAFSQPNAGVSSKMLGWASVQANSQAAGLAGDMLELYCGNGNFTVALAPHFGKVLATEMSKPSVKAAHYNLDANGISNVTMVRMASDEISAALARVRPFNRMKDVDLDSYAFNTLFVDPPRSGLDAPTVDLARGFERILYISCNPQTLRENVEALQGTHAIAAAAVFDQFPYTHHLECGLLLVRR</sequence>
<dbReference type="EMBL" id="JAYXHS010000001">
    <property type="protein sequence ID" value="MEC5384966.1"/>
    <property type="molecule type" value="Genomic_DNA"/>
</dbReference>
<dbReference type="InterPro" id="IPR029063">
    <property type="entry name" value="SAM-dependent_MTases_sf"/>
</dbReference>
<protein>
    <recommendedName>
        <fullName evidence="5">tRNA/tmRNA (uracil-C(5))-methyltransferase</fullName>
        <ecNumber evidence="5">2.1.1.35</ecNumber>
    </recommendedName>
    <alternativeName>
        <fullName evidence="5">tRNA (uracil(54)-C(5))-methyltransferase</fullName>
    </alternativeName>
    <alternativeName>
        <fullName evidence="5">tRNA(m5U54)-methyltransferase</fullName>
        <shortName evidence="5">RUMT</shortName>
    </alternativeName>
    <alternativeName>
        <fullName evidence="5">tmRNA (uracil(341)-C(5))-methyltransferase</fullName>
    </alternativeName>
</protein>
<evidence type="ECO:0000256" key="6">
    <source>
        <dbReference type="PROSITE-ProRule" id="PRU01024"/>
    </source>
</evidence>
<name>A0ABU6K0D0_9RHOO</name>
<dbReference type="Gene3D" id="3.40.50.150">
    <property type="entry name" value="Vaccinia Virus protein VP39"/>
    <property type="match status" value="1"/>
</dbReference>
<keyword evidence="1 5" id="KW-0489">Methyltransferase</keyword>
<gene>
    <name evidence="5 8" type="primary">trmA</name>
    <name evidence="8" type="ORF">VVD49_04485</name>
</gene>
<evidence type="ECO:0000313" key="8">
    <source>
        <dbReference type="EMBL" id="MEC5384966.1"/>
    </source>
</evidence>
<dbReference type="Proteomes" id="UP001331561">
    <property type="component" value="Unassembled WGS sequence"/>
</dbReference>
<feature type="binding site" evidence="5">
    <location>
        <position position="223"/>
    </location>
    <ligand>
        <name>S-adenosyl-L-methionine</name>
        <dbReference type="ChEBI" id="CHEBI:59789"/>
    </ligand>
</feature>
<feature type="binding site" evidence="5 6">
    <location>
        <position position="186"/>
    </location>
    <ligand>
        <name>S-adenosyl-L-methionine</name>
        <dbReference type="ChEBI" id="CHEBI:59789"/>
    </ligand>
</feature>
<keyword evidence="2 5" id="KW-0808">Transferase</keyword>
<comment type="caution">
    <text evidence="8">The sequence shown here is derived from an EMBL/GenBank/DDBJ whole genome shotgun (WGS) entry which is preliminary data.</text>
</comment>
<feature type="binding site" evidence="5 6">
    <location>
        <position position="239"/>
    </location>
    <ligand>
        <name>S-adenosyl-L-methionine</name>
        <dbReference type="ChEBI" id="CHEBI:59789"/>
    </ligand>
</feature>
<dbReference type="PROSITE" id="PS51687">
    <property type="entry name" value="SAM_MT_RNA_M5U"/>
    <property type="match status" value="1"/>
</dbReference>
<dbReference type="InterPro" id="IPR011869">
    <property type="entry name" value="TrmA_MeTrfase"/>
</dbReference>
<dbReference type="RefSeq" id="WP_327598942.1">
    <property type="nucleotide sequence ID" value="NZ_JAYXHS010000001.1"/>
</dbReference>
<dbReference type="Pfam" id="PF05958">
    <property type="entry name" value="tRNA_U5-meth_tr"/>
    <property type="match status" value="1"/>
</dbReference>
<evidence type="ECO:0000256" key="1">
    <source>
        <dbReference type="ARBA" id="ARBA00022603"/>
    </source>
</evidence>
<dbReference type="SUPFAM" id="SSF53335">
    <property type="entry name" value="S-adenosyl-L-methionine-dependent methyltransferases"/>
    <property type="match status" value="1"/>
</dbReference>
<evidence type="ECO:0000256" key="3">
    <source>
        <dbReference type="ARBA" id="ARBA00022691"/>
    </source>
</evidence>
<evidence type="ECO:0000256" key="5">
    <source>
        <dbReference type="HAMAP-Rule" id="MF_01011"/>
    </source>
</evidence>
<feature type="active site" description="Nucleophile" evidence="5 6">
    <location>
        <position position="324"/>
    </location>
</feature>
<feature type="binding site" evidence="5 6">
    <location>
        <position position="299"/>
    </location>
    <ligand>
        <name>S-adenosyl-L-methionine</name>
        <dbReference type="ChEBI" id="CHEBI:59789"/>
    </ligand>
</feature>
<proteinExistence type="inferred from homology"/>
<evidence type="ECO:0000256" key="4">
    <source>
        <dbReference type="ARBA" id="ARBA00022694"/>
    </source>
</evidence>
<evidence type="ECO:0000313" key="9">
    <source>
        <dbReference type="Proteomes" id="UP001331561"/>
    </source>
</evidence>
<keyword evidence="9" id="KW-1185">Reference proteome</keyword>